<feature type="domain" description="EamA" evidence="7">
    <location>
        <begin position="6"/>
        <end position="142"/>
    </location>
</feature>
<dbReference type="InterPro" id="IPR000620">
    <property type="entry name" value="EamA_dom"/>
</dbReference>
<dbReference type="Proteomes" id="UP001155546">
    <property type="component" value="Unassembled WGS sequence"/>
</dbReference>
<comment type="subcellular location">
    <subcellularLocation>
        <location evidence="1">Cell membrane</location>
        <topology evidence="1">Multi-pass membrane protein</topology>
    </subcellularLocation>
</comment>
<feature type="domain" description="EamA" evidence="7">
    <location>
        <begin position="156"/>
        <end position="286"/>
    </location>
</feature>
<dbReference type="InterPro" id="IPR037185">
    <property type="entry name" value="EmrE-like"/>
</dbReference>
<feature type="transmembrane region" description="Helical" evidence="6">
    <location>
        <begin position="181"/>
        <end position="203"/>
    </location>
</feature>
<sequence>MNSTQIAYLYGLGAVLLWSTVAAAFKVALDYFTPLQLVLVAVLTSIATLSIILLMEGKLNLVSRQFLQRPTFYLISGMLNPFLYYYVLFAAYDLLPAQQALSLNYTWAILLPILSVPFLGHSLSKTDMIAAMIAYVGVFIIATGGNFTTMSFESPIGILLALLSTVLWCLYWIFNTKDNGNAIVSLLLSFTLGLPFIVITLLLTDKLPTLTAEALFAGMYVGLFEMGVTFVLWLIALKKTDKAANMSTMVFLTPVLSVGFITWILKENIAAATYLGLGFILSALALQKLLPRFVCRPGSQLT</sequence>
<evidence type="ECO:0000256" key="1">
    <source>
        <dbReference type="ARBA" id="ARBA00004651"/>
    </source>
</evidence>
<feature type="transmembrane region" description="Helical" evidence="6">
    <location>
        <begin position="248"/>
        <end position="265"/>
    </location>
</feature>
<feature type="transmembrane region" description="Helical" evidence="6">
    <location>
        <begin position="128"/>
        <end position="148"/>
    </location>
</feature>
<dbReference type="GO" id="GO:0005886">
    <property type="term" value="C:plasma membrane"/>
    <property type="evidence" value="ECO:0007669"/>
    <property type="project" value="UniProtKB-SubCell"/>
</dbReference>
<keyword evidence="2" id="KW-1003">Cell membrane</keyword>
<feature type="transmembrane region" description="Helical" evidence="6">
    <location>
        <begin position="71"/>
        <end position="92"/>
    </location>
</feature>
<evidence type="ECO:0000313" key="8">
    <source>
        <dbReference type="EMBL" id="MCT7941036.1"/>
    </source>
</evidence>
<feature type="transmembrane region" description="Helical" evidence="6">
    <location>
        <begin position="154"/>
        <end position="174"/>
    </location>
</feature>
<keyword evidence="3 6" id="KW-0812">Transmembrane</keyword>
<keyword evidence="5 6" id="KW-0472">Membrane</keyword>
<feature type="transmembrane region" description="Helical" evidence="6">
    <location>
        <begin position="271"/>
        <end position="290"/>
    </location>
</feature>
<dbReference type="SUPFAM" id="SSF103481">
    <property type="entry name" value="Multidrug resistance efflux transporter EmrE"/>
    <property type="match status" value="2"/>
</dbReference>
<keyword evidence="4 6" id="KW-1133">Transmembrane helix</keyword>
<name>A0A9X2WKU1_9GAMM</name>
<feature type="transmembrane region" description="Helical" evidence="6">
    <location>
        <begin position="104"/>
        <end position="121"/>
    </location>
</feature>
<dbReference type="PANTHER" id="PTHR42920">
    <property type="entry name" value="OS03G0707200 PROTEIN-RELATED"/>
    <property type="match status" value="1"/>
</dbReference>
<feature type="transmembrane region" description="Helical" evidence="6">
    <location>
        <begin position="7"/>
        <end position="29"/>
    </location>
</feature>
<protein>
    <submittedName>
        <fullName evidence="8">DMT family transporter</fullName>
    </submittedName>
</protein>
<evidence type="ECO:0000256" key="2">
    <source>
        <dbReference type="ARBA" id="ARBA00022475"/>
    </source>
</evidence>
<dbReference type="PANTHER" id="PTHR42920:SF5">
    <property type="entry name" value="EAMA DOMAIN-CONTAINING PROTEIN"/>
    <property type="match status" value="1"/>
</dbReference>
<evidence type="ECO:0000259" key="7">
    <source>
        <dbReference type="Pfam" id="PF00892"/>
    </source>
</evidence>
<dbReference type="RefSeq" id="WP_261297615.1">
    <property type="nucleotide sequence ID" value="NZ_JAMTCD010000004.1"/>
</dbReference>
<keyword evidence="9" id="KW-1185">Reference proteome</keyword>
<gene>
    <name evidence="8" type="ORF">NE535_04405</name>
</gene>
<dbReference type="EMBL" id="JAMTCD010000004">
    <property type="protein sequence ID" value="MCT7941036.1"/>
    <property type="molecule type" value="Genomic_DNA"/>
</dbReference>
<feature type="transmembrane region" description="Helical" evidence="6">
    <location>
        <begin position="215"/>
        <end position="236"/>
    </location>
</feature>
<evidence type="ECO:0000256" key="4">
    <source>
        <dbReference type="ARBA" id="ARBA00022989"/>
    </source>
</evidence>
<proteinExistence type="predicted"/>
<dbReference type="InterPro" id="IPR051258">
    <property type="entry name" value="Diverse_Substrate_Transporter"/>
</dbReference>
<feature type="transmembrane region" description="Helical" evidence="6">
    <location>
        <begin position="35"/>
        <end position="55"/>
    </location>
</feature>
<organism evidence="8 9">
    <name type="scientific">Shewanella holmiensis</name>
    <dbReference type="NCBI Taxonomy" id="2952222"/>
    <lineage>
        <taxon>Bacteria</taxon>
        <taxon>Pseudomonadati</taxon>
        <taxon>Pseudomonadota</taxon>
        <taxon>Gammaproteobacteria</taxon>
        <taxon>Alteromonadales</taxon>
        <taxon>Shewanellaceae</taxon>
        <taxon>Shewanella</taxon>
    </lineage>
</organism>
<evidence type="ECO:0000256" key="3">
    <source>
        <dbReference type="ARBA" id="ARBA00022692"/>
    </source>
</evidence>
<dbReference type="AlphaFoldDB" id="A0A9X2WKU1"/>
<evidence type="ECO:0000313" key="9">
    <source>
        <dbReference type="Proteomes" id="UP001155546"/>
    </source>
</evidence>
<reference evidence="8" key="1">
    <citation type="journal article" date="2023" name="Int. J. Syst. Evol. Microbiol.">
        <title>&lt;i&gt;Shewanella septentrionalis&lt;/i&gt; sp. nov. and &lt;i&gt;Shewanella holmiensis&lt;/i&gt; sp. nov., isolated from Baltic Sea water and sediments.</title>
        <authorList>
            <person name="Martin-Rodriguez A.J."/>
            <person name="Thorell K."/>
            <person name="Joffre E."/>
            <person name="Jensie-Markopoulos S."/>
            <person name="Moore E.R.B."/>
            <person name="Sjoling A."/>
        </authorList>
    </citation>
    <scope>NUCLEOTIDE SEQUENCE</scope>
    <source>
        <strain evidence="8">SP1S2-7</strain>
    </source>
</reference>
<evidence type="ECO:0000256" key="6">
    <source>
        <dbReference type="SAM" id="Phobius"/>
    </source>
</evidence>
<dbReference type="Pfam" id="PF00892">
    <property type="entry name" value="EamA"/>
    <property type="match status" value="2"/>
</dbReference>
<comment type="caution">
    <text evidence="8">The sequence shown here is derived from an EMBL/GenBank/DDBJ whole genome shotgun (WGS) entry which is preliminary data.</text>
</comment>
<evidence type="ECO:0000256" key="5">
    <source>
        <dbReference type="ARBA" id="ARBA00023136"/>
    </source>
</evidence>
<accession>A0A9X2WKU1</accession>